<name>A0AAU7E243_9POXV</name>
<comment type="subcellular location">
    <subcellularLocation>
        <location evidence="1">Virion</location>
    </subcellularLocation>
</comment>
<dbReference type="EMBL" id="PP711852">
    <property type="protein sequence ID" value="XBH23837.1"/>
    <property type="molecule type" value="Genomic_DNA"/>
</dbReference>
<dbReference type="GO" id="GO:0044423">
    <property type="term" value="C:virion component"/>
    <property type="evidence" value="ECO:0007669"/>
    <property type="project" value="UniProtKB-KW"/>
</dbReference>
<organism evidence="3">
    <name type="scientific">Rousettus bat poxvirus</name>
    <dbReference type="NCBI Taxonomy" id="3141933"/>
    <lineage>
        <taxon>Viruses</taxon>
        <taxon>Varidnaviria</taxon>
        <taxon>Bamfordvirae</taxon>
        <taxon>Nucleocytoviricota</taxon>
        <taxon>Pokkesviricetes</taxon>
        <taxon>Chitovirales</taxon>
        <taxon>Poxviridae</taxon>
    </lineage>
</organism>
<keyword evidence="2" id="KW-0946">Virion</keyword>
<evidence type="ECO:0008006" key="4">
    <source>
        <dbReference type="Google" id="ProtNLM"/>
    </source>
</evidence>
<protein>
    <recommendedName>
        <fullName evidence="4">Virion morphogenesis core protein</fullName>
    </recommendedName>
</protein>
<sequence length="394" mass="45278">MEKFRTLYAEFCSLSIAFLERESGTKADAVDVDTDVDTLLTLVPLLEKRVCPASATMSDEHLLLFMKHLNYKALSFWFLRSDAVVKSTYNKIPTEPARARFRGLFREMLTSIQTIISLNTMYNHLKQDTSAIIDDSKKIMEIVAQMRATNSEQQAHQLLQQNYSFIVKTINKVLSDEFYLLKLASVFNSDLVNDRERLEEYRDLFHVSTENAVHGIRCMSEIAVGGVDAPSNRYYTFFRRVLSNVILFQTHNIHAGHFATVVAKLYVLIYRELRDNPRLAWLLDEVLKSIKDSVTQTELDKNSMKNLQSLVKHIAEHRTRYRAMLATGYAAHERSLVEILQEVVERNDVRFRGEVVSVAGVVQDVKTLLSDRLRKEWMEDAEADACGADHQSEK</sequence>
<evidence type="ECO:0000256" key="1">
    <source>
        <dbReference type="ARBA" id="ARBA00004328"/>
    </source>
</evidence>
<proteinExistence type="predicted"/>
<accession>A0AAU7E243</accession>
<reference evidence="3" key="1">
    <citation type="journal article" date="2024" name="Microbiome">
        <title>Substantial viral diversity in bats and rodents from East Africa: insights into evolution, recombination, and cocirculation.</title>
        <authorList>
            <person name="Wang D."/>
            <person name="Yang X."/>
            <person name="Ren Z."/>
            <person name="Hu B."/>
            <person name="Zhao H."/>
            <person name="Yang K."/>
            <person name="Shi P."/>
            <person name="Zhang Z."/>
            <person name="Feng Q."/>
            <person name="Nawenja C.V."/>
            <person name="Obanda V."/>
            <person name="Robert K."/>
            <person name="Nalikka B."/>
            <person name="Waruhiu C.N."/>
            <person name="Ochola G.O."/>
            <person name="Onyuok S.O."/>
            <person name="Ochieng H."/>
            <person name="Li B."/>
            <person name="Zhu Y."/>
            <person name="Si H."/>
            <person name="Yin J."/>
            <person name="Kristiansen K."/>
            <person name="Jin X."/>
            <person name="Xu X."/>
            <person name="Xiao M."/>
            <person name="Agwanda B."/>
            <person name="Ommeh S."/>
            <person name="Li J."/>
            <person name="Shi Z.L."/>
        </authorList>
    </citation>
    <scope>NUCLEOTIDE SEQUENCE</scope>
    <source>
        <strain evidence="3">1A/Uganda/UGR70/2019</strain>
    </source>
</reference>
<evidence type="ECO:0000313" key="3">
    <source>
        <dbReference type="EMBL" id="XBH23837.1"/>
    </source>
</evidence>
<evidence type="ECO:0000256" key="2">
    <source>
        <dbReference type="ARBA" id="ARBA00022844"/>
    </source>
</evidence>
<reference evidence="3" key="2">
    <citation type="submission" date="2024-02" db="EMBL/GenBank/DDBJ databases">
        <authorList>
            <person name="Hu B."/>
        </authorList>
    </citation>
    <scope>NUCLEOTIDE SEQUENCE</scope>
    <source>
        <strain evidence="3">1A/Uganda/UGR70/2019</strain>
    </source>
</reference>
<dbReference type="Pfam" id="PF04924">
    <property type="entry name" value="Pox_A6"/>
    <property type="match status" value="1"/>
</dbReference>
<dbReference type="InterPro" id="IPR007008">
    <property type="entry name" value="Poxvirus_A6"/>
</dbReference>